<reference evidence="3 4" key="1">
    <citation type="journal article" date="2023" name="BMC Biol.">
        <title>The compact genome of the sponge Oopsacas minuta (Hexactinellida) is lacking key metazoan core genes.</title>
        <authorList>
            <person name="Santini S."/>
            <person name="Schenkelaars Q."/>
            <person name="Jourda C."/>
            <person name="Duchesne M."/>
            <person name="Belahbib H."/>
            <person name="Rocher C."/>
            <person name="Selva M."/>
            <person name="Riesgo A."/>
            <person name="Vervoort M."/>
            <person name="Leys S.P."/>
            <person name="Kodjabachian L."/>
            <person name="Le Bivic A."/>
            <person name="Borchiellini C."/>
            <person name="Claverie J.M."/>
            <person name="Renard E."/>
        </authorList>
    </citation>
    <scope>NUCLEOTIDE SEQUENCE [LARGE SCALE GENOMIC DNA]</scope>
    <source>
        <strain evidence="3">SPO-2</strain>
    </source>
</reference>
<keyword evidence="1" id="KW-0106">Calcium</keyword>
<organism evidence="3 4">
    <name type="scientific">Oopsacas minuta</name>
    <dbReference type="NCBI Taxonomy" id="111878"/>
    <lineage>
        <taxon>Eukaryota</taxon>
        <taxon>Metazoa</taxon>
        <taxon>Porifera</taxon>
        <taxon>Hexactinellida</taxon>
        <taxon>Hexasterophora</taxon>
        <taxon>Lyssacinosida</taxon>
        <taxon>Leucopsacidae</taxon>
        <taxon>Oopsacas</taxon>
    </lineage>
</organism>
<dbReference type="InterPro" id="IPR018247">
    <property type="entry name" value="EF_Hand_1_Ca_BS"/>
</dbReference>
<evidence type="ECO:0000313" key="3">
    <source>
        <dbReference type="EMBL" id="KAI6658031.1"/>
    </source>
</evidence>
<sequence length="172" mass="20151">MVDKLKRAGQFFHQRYNVLLYLFDPEEKGLQASTLFKMMTDLNMGISEEAFYKYMTDYQQSDGIIKASDLMGAILNSKSEEVDETKGEMVKKDTEKEDQLMKDIFDTFDREKKGAVEEKHFRETMQLLRIPLQDNHVMRMYKMFDLSGDNSIDFSEFLEGLNNKIGLKKIII</sequence>
<dbReference type="SUPFAM" id="SSF47473">
    <property type="entry name" value="EF-hand"/>
    <property type="match status" value="1"/>
</dbReference>
<evidence type="ECO:0000313" key="4">
    <source>
        <dbReference type="Proteomes" id="UP001165289"/>
    </source>
</evidence>
<evidence type="ECO:0000259" key="2">
    <source>
        <dbReference type="PROSITE" id="PS50222"/>
    </source>
</evidence>
<dbReference type="EMBL" id="JAKMXF010000110">
    <property type="protein sequence ID" value="KAI6658031.1"/>
    <property type="molecule type" value="Genomic_DNA"/>
</dbReference>
<feature type="domain" description="EF-hand" evidence="2">
    <location>
        <begin position="96"/>
        <end position="131"/>
    </location>
</feature>
<dbReference type="PROSITE" id="PS00018">
    <property type="entry name" value="EF_HAND_1"/>
    <property type="match status" value="1"/>
</dbReference>
<dbReference type="GO" id="GO:0005509">
    <property type="term" value="F:calcium ion binding"/>
    <property type="evidence" value="ECO:0007669"/>
    <property type="project" value="InterPro"/>
</dbReference>
<evidence type="ECO:0000256" key="1">
    <source>
        <dbReference type="ARBA" id="ARBA00022837"/>
    </source>
</evidence>
<dbReference type="InterPro" id="IPR002048">
    <property type="entry name" value="EF_hand_dom"/>
</dbReference>
<dbReference type="Gene3D" id="1.10.238.10">
    <property type="entry name" value="EF-hand"/>
    <property type="match status" value="1"/>
</dbReference>
<name>A0AAV7KCJ8_9METZ</name>
<gene>
    <name evidence="3" type="ORF">LOD99_15745</name>
</gene>
<dbReference type="SMART" id="SM00054">
    <property type="entry name" value="EFh"/>
    <property type="match status" value="2"/>
</dbReference>
<dbReference type="Pfam" id="PF13499">
    <property type="entry name" value="EF-hand_7"/>
    <property type="match status" value="1"/>
</dbReference>
<dbReference type="Proteomes" id="UP001165289">
    <property type="component" value="Unassembled WGS sequence"/>
</dbReference>
<dbReference type="InterPro" id="IPR011992">
    <property type="entry name" value="EF-hand-dom_pair"/>
</dbReference>
<comment type="caution">
    <text evidence="3">The sequence shown here is derived from an EMBL/GenBank/DDBJ whole genome shotgun (WGS) entry which is preliminary data.</text>
</comment>
<protein>
    <recommendedName>
        <fullName evidence="2">EF-hand domain-containing protein</fullName>
    </recommendedName>
</protein>
<dbReference type="PROSITE" id="PS50222">
    <property type="entry name" value="EF_HAND_2"/>
    <property type="match status" value="2"/>
</dbReference>
<accession>A0AAV7KCJ8</accession>
<feature type="domain" description="EF-hand" evidence="2">
    <location>
        <begin position="132"/>
        <end position="167"/>
    </location>
</feature>
<keyword evidence="4" id="KW-1185">Reference proteome</keyword>
<dbReference type="AlphaFoldDB" id="A0AAV7KCJ8"/>
<proteinExistence type="predicted"/>